<dbReference type="PANTHER" id="PTHR47234:SF2">
    <property type="entry name" value="TONB-DEPENDENT RECEPTOR"/>
    <property type="match status" value="1"/>
</dbReference>
<organism evidence="14 15">
    <name type="scientific">Erythrobacter ramosus</name>
    <dbReference type="NCBI Taxonomy" id="35811"/>
    <lineage>
        <taxon>Bacteria</taxon>
        <taxon>Pseudomonadati</taxon>
        <taxon>Pseudomonadota</taxon>
        <taxon>Alphaproteobacteria</taxon>
        <taxon>Sphingomonadales</taxon>
        <taxon>Erythrobacteraceae</taxon>
        <taxon>Erythrobacter/Porphyrobacter group</taxon>
        <taxon>Erythrobacter</taxon>
    </lineage>
</organism>
<dbReference type="InterPro" id="IPR039426">
    <property type="entry name" value="TonB-dep_rcpt-like"/>
</dbReference>
<evidence type="ECO:0000256" key="5">
    <source>
        <dbReference type="ARBA" id="ARBA00023077"/>
    </source>
</evidence>
<keyword evidence="5 9" id="KW-0798">TonB box</keyword>
<evidence type="ECO:0000256" key="3">
    <source>
        <dbReference type="ARBA" id="ARBA00022452"/>
    </source>
</evidence>
<dbReference type="PROSITE" id="PS52016">
    <property type="entry name" value="TONB_DEPENDENT_REC_3"/>
    <property type="match status" value="1"/>
</dbReference>
<keyword evidence="7 8" id="KW-0998">Cell outer membrane</keyword>
<comment type="subcellular location">
    <subcellularLocation>
        <location evidence="1 8">Cell outer membrane</location>
        <topology evidence="1 8">Multi-pass membrane protein</topology>
    </subcellularLocation>
</comment>
<dbReference type="GO" id="GO:0009279">
    <property type="term" value="C:cell outer membrane"/>
    <property type="evidence" value="ECO:0007669"/>
    <property type="project" value="UniProtKB-SubCell"/>
</dbReference>
<evidence type="ECO:0000259" key="12">
    <source>
        <dbReference type="Pfam" id="PF00593"/>
    </source>
</evidence>
<evidence type="ECO:0000313" key="14">
    <source>
        <dbReference type="EMBL" id="MXP39273.1"/>
    </source>
</evidence>
<dbReference type="InterPro" id="IPR037066">
    <property type="entry name" value="Plug_dom_sf"/>
</dbReference>
<feature type="region of interest" description="Disordered" evidence="10">
    <location>
        <begin position="680"/>
        <end position="707"/>
    </location>
</feature>
<evidence type="ECO:0000256" key="1">
    <source>
        <dbReference type="ARBA" id="ARBA00004571"/>
    </source>
</evidence>
<dbReference type="Gene3D" id="2.40.170.20">
    <property type="entry name" value="TonB-dependent receptor, beta-barrel domain"/>
    <property type="match status" value="1"/>
</dbReference>
<dbReference type="PANTHER" id="PTHR47234">
    <property type="match status" value="1"/>
</dbReference>
<name>A0A6I4UP82_9SPHN</name>
<dbReference type="InterPro" id="IPR000531">
    <property type="entry name" value="Beta-barrel_TonB"/>
</dbReference>
<evidence type="ECO:0000256" key="7">
    <source>
        <dbReference type="ARBA" id="ARBA00023237"/>
    </source>
</evidence>
<keyword evidence="2 8" id="KW-0813">Transport</keyword>
<dbReference type="Gene3D" id="2.170.130.10">
    <property type="entry name" value="TonB-dependent receptor, plug domain"/>
    <property type="match status" value="1"/>
</dbReference>
<evidence type="ECO:0000259" key="13">
    <source>
        <dbReference type="Pfam" id="PF07715"/>
    </source>
</evidence>
<feature type="compositionally biased region" description="Low complexity" evidence="10">
    <location>
        <begin position="686"/>
        <end position="700"/>
    </location>
</feature>
<dbReference type="EMBL" id="WTYB01000002">
    <property type="protein sequence ID" value="MXP39273.1"/>
    <property type="molecule type" value="Genomic_DNA"/>
</dbReference>
<dbReference type="Pfam" id="PF00593">
    <property type="entry name" value="TonB_dep_Rec_b-barrel"/>
    <property type="match status" value="1"/>
</dbReference>
<gene>
    <name evidence="14" type="ORF">GRI59_11720</name>
</gene>
<comment type="similarity">
    <text evidence="8 9">Belongs to the TonB-dependent receptor family.</text>
</comment>
<keyword evidence="11" id="KW-0732">Signal</keyword>
<evidence type="ECO:0000256" key="2">
    <source>
        <dbReference type="ARBA" id="ARBA00022448"/>
    </source>
</evidence>
<feature type="domain" description="TonB-dependent receptor plug" evidence="13">
    <location>
        <begin position="80"/>
        <end position="199"/>
    </location>
</feature>
<dbReference type="Proteomes" id="UP000430021">
    <property type="component" value="Unassembled WGS sequence"/>
</dbReference>
<comment type="caution">
    <text evidence="14">The sequence shown here is derived from an EMBL/GenBank/DDBJ whole genome shotgun (WGS) entry which is preliminary data.</text>
</comment>
<feature type="chain" id="PRO_5026316622" evidence="11">
    <location>
        <begin position="51"/>
        <end position="1128"/>
    </location>
</feature>
<evidence type="ECO:0000313" key="15">
    <source>
        <dbReference type="Proteomes" id="UP000430021"/>
    </source>
</evidence>
<evidence type="ECO:0000256" key="10">
    <source>
        <dbReference type="SAM" id="MobiDB-lite"/>
    </source>
</evidence>
<reference evidence="14 15" key="1">
    <citation type="submission" date="2019-12" db="EMBL/GenBank/DDBJ databases">
        <title>Genomic-based taxomic classification of the family Erythrobacteraceae.</title>
        <authorList>
            <person name="Xu L."/>
        </authorList>
    </citation>
    <scope>NUCLEOTIDE SEQUENCE [LARGE SCALE GENOMIC DNA]</scope>
    <source>
        <strain evidence="14 15">JCM 10282</strain>
    </source>
</reference>
<evidence type="ECO:0000256" key="6">
    <source>
        <dbReference type="ARBA" id="ARBA00023136"/>
    </source>
</evidence>
<feature type="signal peptide" evidence="11">
    <location>
        <begin position="1"/>
        <end position="50"/>
    </location>
</feature>
<evidence type="ECO:0000256" key="4">
    <source>
        <dbReference type="ARBA" id="ARBA00022692"/>
    </source>
</evidence>
<dbReference type="InterPro" id="IPR036942">
    <property type="entry name" value="Beta-barrel_TonB_sf"/>
</dbReference>
<keyword evidence="6 8" id="KW-0472">Membrane</keyword>
<evidence type="ECO:0000256" key="8">
    <source>
        <dbReference type="PROSITE-ProRule" id="PRU01360"/>
    </source>
</evidence>
<protein>
    <submittedName>
        <fullName evidence="14">TonB-dependent receptor</fullName>
    </submittedName>
</protein>
<keyword evidence="4 8" id="KW-0812">Transmembrane</keyword>
<sequence length="1128" mass="118362">MPRSIAGLVPVTPTRGHIMRITKLSLQSSSLPAIAAALLVAGLAPAQASAQDSVAEEDPAAEPAEQIVVTGSRIAVNAATESTSPITVIDAESIALSGQADLATQLRNIPALQGSLPGTDSVNQAAAGDSSDLGLSLLNLRQLGSVRTLVLEDGRRHVPGTGGSAAVDIGAIPQGRIKSVEVLTGGASSVYGADAVSGVVNFTLRSGRDFDGLEFNVQGGVSDEGDAENYSVSLAGGGEFADGRGSAVFSVDYSKQKSLVASDRSFAGTGIFGLGFANEAIFNQLGLKDGDFGLPAGQRPSQAFYPNVTLPVSSRFGIIAIDNGFASAFDAVNGILPNGTVPRLPGTNIPIAQVFDGTTLRAFNPGTFVDAFSASGGDGIGANVNELILPELEQLVFSAGADFEITPGIEAFFEGKYAFTNGVDATGTPFNDDIPIRLDNPFIPQALAAQVSQLQGLGQSPRIVVSRDIQDIDVLPQEETERSTLRFVAGLRGEFEKLGWKWELSYNYGRTEVESVFSNTRLDDRYFYAIDAIALNAGNLAGFRANNRTVTAIRGGQNVQINPGTAQAGDIICRSELDGTAPGVSPFPRPPRNPDGTGRAISFTPRTGVCAPINIFGPDSINGAGADFAFVDITNSTILTQQQILGSLAGDTAEFFELPGGPIGFAAGFEYRKDTSLFTPSPLQNSPGITSGVVSSGSPVRPSPDARFQDPSIEVYEGFGELRAPLLADMKFVDLLEVNGAIRYSDYNTIGKTLAWTAGGRYKPIDTLTIRGTYSVAVRAPNLAELYGPVRAATIGLLADPCAAANVNSGTSFRPANCLTFVSAGFNPANFGSAFRPGTTGGNPNLQEEEAKTFTAGFVWQPRGMLSGLSVIADYYDIEITGAVGSLTGLQIAAACVDLPTTDNQFCRQITRNPTNGLIENFTAGNVNLGSLAVRGIDFAATYTFDVPFGPDLGSIALALTGTRFLEDTQIFDATGGAQFESITDPVAKAVALKSAAIDNDNLGEFGNPEWIANLGVTWNKDDFTLGWTGRFESSQLSPGISNIQVVEVASASGQVTVTDDNTFVPLAQRDTGDSLVSDFFASYDFADKFSLYGGINNAFDREPYLGSLVRPAGVRGRFFYVGLRGKF</sequence>
<accession>A0A6I4UP82</accession>
<dbReference type="Pfam" id="PF07715">
    <property type="entry name" value="Plug"/>
    <property type="match status" value="1"/>
</dbReference>
<dbReference type="InterPro" id="IPR012910">
    <property type="entry name" value="Plug_dom"/>
</dbReference>
<evidence type="ECO:0000256" key="9">
    <source>
        <dbReference type="RuleBase" id="RU003357"/>
    </source>
</evidence>
<evidence type="ECO:0000256" key="11">
    <source>
        <dbReference type="SAM" id="SignalP"/>
    </source>
</evidence>
<keyword evidence="14" id="KW-0675">Receptor</keyword>
<keyword evidence="3 8" id="KW-1134">Transmembrane beta strand</keyword>
<feature type="domain" description="TonB-dependent receptor-like beta-barrel" evidence="12">
    <location>
        <begin position="635"/>
        <end position="1098"/>
    </location>
</feature>
<dbReference type="SUPFAM" id="SSF56935">
    <property type="entry name" value="Porins"/>
    <property type="match status" value="1"/>
</dbReference>
<proteinExistence type="inferred from homology"/>
<dbReference type="AlphaFoldDB" id="A0A6I4UP82"/>